<dbReference type="PROSITE" id="PS00518">
    <property type="entry name" value="ZF_RING_1"/>
    <property type="match status" value="1"/>
</dbReference>
<evidence type="ECO:0000256" key="6">
    <source>
        <dbReference type="ARBA" id="ARBA00022801"/>
    </source>
</evidence>
<dbReference type="PROSITE" id="PS01359">
    <property type="entry name" value="ZF_PHD_1"/>
    <property type="match status" value="1"/>
</dbReference>
<feature type="compositionally biased region" description="Polar residues" evidence="11">
    <location>
        <begin position="435"/>
        <end position="456"/>
    </location>
</feature>
<proteinExistence type="inferred from homology"/>
<comment type="similarity">
    <text evidence="1">Belongs to the small GTPase superfamily. Ras family.</text>
</comment>
<feature type="compositionally biased region" description="Basic and acidic residues" evidence="11">
    <location>
        <begin position="1000"/>
        <end position="1019"/>
    </location>
</feature>
<keyword evidence="16" id="KW-1185">Reference proteome</keyword>
<dbReference type="Gene3D" id="3.30.40.10">
    <property type="entry name" value="Zinc/RING finger domain, C3HC4 (zinc finger)"/>
    <property type="match status" value="2"/>
</dbReference>
<feature type="region of interest" description="Disordered" evidence="11">
    <location>
        <begin position="421"/>
        <end position="515"/>
    </location>
</feature>
<keyword evidence="6" id="KW-0378">Hydrolase</keyword>
<evidence type="ECO:0000256" key="8">
    <source>
        <dbReference type="ARBA" id="ARBA00023134"/>
    </source>
</evidence>
<dbReference type="InterPro" id="IPR011011">
    <property type="entry name" value="Znf_FYVE_PHD"/>
</dbReference>
<evidence type="ECO:0000256" key="5">
    <source>
        <dbReference type="ARBA" id="ARBA00022771"/>
    </source>
</evidence>
<dbReference type="PRINTS" id="PR00449">
    <property type="entry name" value="RASTRNSFRMNG"/>
</dbReference>
<feature type="compositionally biased region" description="Low complexity" evidence="11">
    <location>
        <begin position="457"/>
        <end position="474"/>
    </location>
</feature>
<dbReference type="Gene3D" id="3.30.160.60">
    <property type="entry name" value="Classic Zinc Finger"/>
    <property type="match status" value="1"/>
</dbReference>
<organism evidence="15 16">
    <name type="scientific">Labeo rohita</name>
    <name type="common">Indian major carp</name>
    <name type="synonym">Cyprinus rohita</name>
    <dbReference type="NCBI Taxonomy" id="84645"/>
    <lineage>
        <taxon>Eukaryota</taxon>
        <taxon>Metazoa</taxon>
        <taxon>Chordata</taxon>
        <taxon>Craniata</taxon>
        <taxon>Vertebrata</taxon>
        <taxon>Euteleostomi</taxon>
        <taxon>Actinopterygii</taxon>
        <taxon>Neopterygii</taxon>
        <taxon>Teleostei</taxon>
        <taxon>Ostariophysi</taxon>
        <taxon>Cypriniformes</taxon>
        <taxon>Cyprinidae</taxon>
        <taxon>Labeoninae</taxon>
        <taxon>Labeonini</taxon>
        <taxon>Labeo</taxon>
    </lineage>
</organism>
<evidence type="ECO:0000256" key="11">
    <source>
        <dbReference type="SAM" id="MobiDB-lite"/>
    </source>
</evidence>
<feature type="domain" description="B box-type" evidence="14">
    <location>
        <begin position="142"/>
        <end position="183"/>
    </location>
</feature>
<dbReference type="SUPFAM" id="SSF57845">
    <property type="entry name" value="B-box zinc-binding domain"/>
    <property type="match status" value="1"/>
</dbReference>
<dbReference type="SMART" id="SM00184">
    <property type="entry name" value="RING"/>
    <property type="match status" value="2"/>
</dbReference>
<feature type="region of interest" description="Disordered" evidence="11">
    <location>
        <begin position="357"/>
        <end position="391"/>
    </location>
</feature>
<dbReference type="EC" id="3.6.5.2" evidence="2"/>
<dbReference type="PROSITE" id="PS50119">
    <property type="entry name" value="ZF_BBOX"/>
    <property type="match status" value="2"/>
</dbReference>
<feature type="compositionally biased region" description="Low complexity" evidence="11">
    <location>
        <begin position="424"/>
        <end position="434"/>
    </location>
</feature>
<accession>A0ABQ8LZY9</accession>
<feature type="region of interest" description="Disordered" evidence="11">
    <location>
        <begin position="829"/>
        <end position="881"/>
    </location>
</feature>
<dbReference type="Pfam" id="PF00643">
    <property type="entry name" value="zf-B_box"/>
    <property type="match status" value="1"/>
</dbReference>
<evidence type="ECO:0000259" key="12">
    <source>
        <dbReference type="PROSITE" id="PS50016"/>
    </source>
</evidence>
<dbReference type="CDD" id="cd15541">
    <property type="entry name" value="PHD_TIF1_like"/>
    <property type="match status" value="1"/>
</dbReference>
<keyword evidence="4" id="KW-0547">Nucleotide-binding</keyword>
<feature type="domain" description="PHD-type" evidence="12">
    <location>
        <begin position="1112"/>
        <end position="1159"/>
    </location>
</feature>
<evidence type="ECO:0000259" key="13">
    <source>
        <dbReference type="PROSITE" id="PS50089"/>
    </source>
</evidence>
<evidence type="ECO:0000256" key="1">
    <source>
        <dbReference type="ARBA" id="ARBA00008344"/>
    </source>
</evidence>
<evidence type="ECO:0000313" key="16">
    <source>
        <dbReference type="Proteomes" id="UP000830375"/>
    </source>
</evidence>
<sequence>MFTPDQTGRPASPHPDLQRTVYGCCAVCKVHLNSFADPRLLPCLHIVCNTCLAKICTDGATQDCPLCAQSFCLSEVTECAIFEDTSNNNKAPKCAGCEEGEVSGWCVQCEETLCLDCTSAHHRVKMTRDHEVTPKKPPTGWIQRRRCPSHPQESLRFFCLVCEELTCKDCQLISHRGHSFVQQEEAVGSQRQQLHCLLDSIRHQKETVTSSLLLLETRLKDIENIKVAAKKMLRQVVHSIYQTLVLKAMQMLKEIEALYAEEVGCLSERKTSLNRLEGCQNYIAALIDKVLCTEGHCLLVHTKRIQNQVKKLLSQKACTPETKIELHIQLQNEICQHIMKCGFLRIKKVLVPFTNQRTGSTHSESVKSSNPNSPVTATDVRPAPASSSVDTQVQGDCVFSSSAMRPSASSQTVQMNQALHSLHHPSQPSQPSHSNQATTHSSCSTVASSQPNQYKLSSSDRQSFSSSPSLQGQSHEVISEHSKQTYSPSSNCAPYFPQSAPKTHMKSSSSVYSQPHLPLSNCTASQIYNISESAKCSKAYRSTLSVSQKRILPCPTPVNSQKQPISVKNQTPGTTYSIPVSSQTLTPTHPLPANNQTPQLTHQIPVNNQTPRTYPVPASNQTLAPIYPIPANNQTLVPTHLMPVNNQKQRISLNNQTPVTTHPLPANNPTPKLIQPTPANNQTLAPAPLMPANNQTPLLTHQIPVNNQKQPTSGNNQQPKLIKPIPANSPIPVLIQTIPVDNQTPILTHPIPANNKTPVLIQPLLANNQSTILTHSVPTYNQALILTHPIQTTIVGSGHSFSVQPNIPLTVLSTVNALSLNDATAVSNVSSGGMNHTPEDPCAPNPTSTTSNAIPDTASGSLLPVDQMPSTDTLHSNRGTYKSTNLPVKALADSACDQDAGVSSTNVTDMDHLESNLASSLVSETAPKEPSPDPAHSSGPSSMYQEKCSRQAQDGQSSNKKNYGPKHWSIGMPATFRQLVEATSIPIRSEDNLNATPPRTTHDKTLQSAFDDREAKKEDEESAVTLEHSRRQIKQLKRYVRVSLVRLPISLPPIGEPLPEFHLTTDTSTDHILVHESQGGQVKQVWRWYEDPVPSRSSSCSVSQDSSPESDVEFCAVCLSAGAALLCVKCGSAFHFDCHIPPILTKPGKDWVCLLCQDVNETLLYGSEELGTPGLSLQDQRKCEKLLLGLLCDENKSLLYSATKTHSNTAEFDIILGRLLGKRKPPYRTAAELVSDIWTLLDILMMNSERKNMVVRLQISFQQQVNETFGKSLHASLLNHSSNKEPIRTSETEREKHRNTLKRMRAFFTANCGTAAKKSCTDKGKERDDCSLGEMVVLVKPNPQLGSKAMDGNQHKAEANVLLLGAENVGKSALTVRFLTRRFIGEYGDIESIYSHIDKTDGRGIALNIWDSLYPQSCETTESISDKQLQWADGVILVYSICDRSSFEVVRQQVQLIRQTRKLSASTPIIIVGNKRDLLHQRAVSSEEGRLFALSADCGFFEISAAETYHGVQLVFHEILDLIKVSRALKKGMVGIKGIVRSVSAVFGKKRE</sequence>
<dbReference type="Pfam" id="PF00071">
    <property type="entry name" value="Ras"/>
    <property type="match status" value="1"/>
</dbReference>
<feature type="region of interest" description="Disordered" evidence="11">
    <location>
        <begin position="918"/>
        <end position="968"/>
    </location>
</feature>
<dbReference type="SUPFAM" id="SSF57850">
    <property type="entry name" value="RING/U-box"/>
    <property type="match status" value="1"/>
</dbReference>
<evidence type="ECO:0000256" key="9">
    <source>
        <dbReference type="ARBA" id="ARBA00048098"/>
    </source>
</evidence>
<dbReference type="InterPro" id="IPR017907">
    <property type="entry name" value="Znf_RING_CS"/>
</dbReference>
<dbReference type="PROSITE" id="PS50016">
    <property type="entry name" value="ZF_PHD_2"/>
    <property type="match status" value="1"/>
</dbReference>
<comment type="catalytic activity">
    <reaction evidence="9">
        <text>GTP + H2O = GDP + phosphate + H(+)</text>
        <dbReference type="Rhea" id="RHEA:19669"/>
        <dbReference type="ChEBI" id="CHEBI:15377"/>
        <dbReference type="ChEBI" id="CHEBI:15378"/>
        <dbReference type="ChEBI" id="CHEBI:37565"/>
        <dbReference type="ChEBI" id="CHEBI:43474"/>
        <dbReference type="ChEBI" id="CHEBI:58189"/>
        <dbReference type="EC" id="3.6.5.2"/>
    </reaction>
</comment>
<dbReference type="InterPro" id="IPR005225">
    <property type="entry name" value="Small_GTP-bd"/>
</dbReference>
<dbReference type="PROSITE" id="PS51419">
    <property type="entry name" value="RAB"/>
    <property type="match status" value="1"/>
</dbReference>
<dbReference type="SUPFAM" id="SSF52540">
    <property type="entry name" value="P-loop containing nucleoside triphosphate hydrolases"/>
    <property type="match status" value="1"/>
</dbReference>
<feature type="compositionally biased region" description="Polar residues" evidence="11">
    <location>
        <begin position="938"/>
        <end position="961"/>
    </location>
</feature>
<dbReference type="CDD" id="cd04146">
    <property type="entry name" value="RERG_RasL11_like"/>
    <property type="match status" value="1"/>
</dbReference>
<evidence type="ECO:0000256" key="3">
    <source>
        <dbReference type="ARBA" id="ARBA00022723"/>
    </source>
</evidence>
<dbReference type="PANTHER" id="PTHR45704">
    <property type="entry name" value="RAS-LIKE FAMILY MEMBER 11"/>
    <property type="match status" value="1"/>
</dbReference>
<dbReference type="InterPro" id="IPR001806">
    <property type="entry name" value="Small_GTPase"/>
</dbReference>
<dbReference type="CDD" id="cd16449">
    <property type="entry name" value="RING-HC"/>
    <property type="match status" value="1"/>
</dbReference>
<dbReference type="SMART" id="SM00336">
    <property type="entry name" value="BBOX"/>
    <property type="match status" value="2"/>
</dbReference>
<feature type="domain" description="B box-type" evidence="14">
    <location>
        <begin position="89"/>
        <end position="135"/>
    </location>
</feature>
<reference evidence="15 16" key="1">
    <citation type="submission" date="2022-01" db="EMBL/GenBank/DDBJ databases">
        <title>A high-quality chromosome-level genome assembly of rohu carp, Labeo rohita.</title>
        <authorList>
            <person name="Arick M.A. II"/>
            <person name="Hsu C.-Y."/>
            <person name="Magbanua Z."/>
            <person name="Pechanova O."/>
            <person name="Grover C."/>
            <person name="Miller E."/>
            <person name="Thrash A."/>
            <person name="Ezzel L."/>
            <person name="Alam S."/>
            <person name="Benzie J."/>
            <person name="Hamilton M."/>
            <person name="Karsi A."/>
            <person name="Lawrence M.L."/>
            <person name="Peterson D.G."/>
        </authorList>
    </citation>
    <scope>NUCLEOTIDE SEQUENCE [LARGE SCALE GENOMIC DNA]</scope>
    <source>
        <strain evidence="16">BAU-BD-2019</strain>
        <tissue evidence="15">Blood</tissue>
    </source>
</reference>
<dbReference type="InterPro" id="IPR013083">
    <property type="entry name" value="Znf_RING/FYVE/PHD"/>
</dbReference>
<keyword evidence="7" id="KW-0862">Zinc</keyword>
<feature type="compositionally biased region" description="Polar residues" evidence="11">
    <location>
        <begin position="845"/>
        <end position="860"/>
    </location>
</feature>
<keyword evidence="5 10" id="KW-0863">Zinc-finger</keyword>
<evidence type="ECO:0000256" key="2">
    <source>
        <dbReference type="ARBA" id="ARBA00011984"/>
    </source>
</evidence>
<protein>
    <recommendedName>
        <fullName evidence="2">small monomeric GTPase</fullName>
        <ecNumber evidence="2">3.6.5.2</ecNumber>
    </recommendedName>
</protein>
<dbReference type="Gene3D" id="3.40.50.300">
    <property type="entry name" value="P-loop containing nucleotide triphosphate hydrolases"/>
    <property type="match status" value="1"/>
</dbReference>
<comment type="caution">
    <text evidence="15">The sequence shown here is derived from an EMBL/GenBank/DDBJ whole genome shotgun (WGS) entry which is preliminary data.</text>
</comment>
<dbReference type="SUPFAM" id="SSF57903">
    <property type="entry name" value="FYVE/PHD zinc finger"/>
    <property type="match status" value="1"/>
</dbReference>
<dbReference type="NCBIfam" id="TIGR00231">
    <property type="entry name" value="small_GTP"/>
    <property type="match status" value="1"/>
</dbReference>
<keyword evidence="8" id="KW-0342">GTP-binding</keyword>
<dbReference type="Pfam" id="PF00628">
    <property type="entry name" value="PHD"/>
    <property type="match status" value="1"/>
</dbReference>
<evidence type="ECO:0000256" key="7">
    <source>
        <dbReference type="ARBA" id="ARBA00022833"/>
    </source>
</evidence>
<evidence type="ECO:0000256" key="4">
    <source>
        <dbReference type="ARBA" id="ARBA00022741"/>
    </source>
</evidence>
<evidence type="ECO:0000259" key="14">
    <source>
        <dbReference type="PROSITE" id="PS50119"/>
    </source>
</evidence>
<evidence type="ECO:0000313" key="15">
    <source>
        <dbReference type="EMBL" id="KAI2655183.1"/>
    </source>
</evidence>
<name>A0ABQ8LZY9_LABRO</name>
<dbReference type="SMART" id="SM00175">
    <property type="entry name" value="RAB"/>
    <property type="match status" value="1"/>
</dbReference>
<dbReference type="Proteomes" id="UP000830375">
    <property type="component" value="Unassembled WGS sequence"/>
</dbReference>
<dbReference type="InterPro" id="IPR019787">
    <property type="entry name" value="Znf_PHD-finger"/>
</dbReference>
<feature type="compositionally biased region" description="Polar residues" evidence="11">
    <location>
        <begin position="868"/>
        <end position="881"/>
    </location>
</feature>
<dbReference type="SMART" id="SM00174">
    <property type="entry name" value="RHO"/>
    <property type="match status" value="1"/>
</dbReference>
<dbReference type="InterPro" id="IPR000315">
    <property type="entry name" value="Znf_B-box"/>
</dbReference>
<dbReference type="InterPro" id="IPR019786">
    <property type="entry name" value="Zinc_finger_PHD-type_CS"/>
</dbReference>
<dbReference type="InterPro" id="IPR027417">
    <property type="entry name" value="P-loop_NTPase"/>
</dbReference>
<feature type="region of interest" description="Disordered" evidence="11">
    <location>
        <begin position="987"/>
        <end position="1023"/>
    </location>
</feature>
<dbReference type="SMART" id="SM00173">
    <property type="entry name" value="RAS"/>
    <property type="match status" value="1"/>
</dbReference>
<feature type="compositionally biased region" description="Polar residues" evidence="11">
    <location>
        <begin position="557"/>
        <end position="576"/>
    </location>
</feature>
<dbReference type="PROSITE" id="PS51421">
    <property type="entry name" value="RAS"/>
    <property type="match status" value="1"/>
</dbReference>
<dbReference type="SMART" id="SM00249">
    <property type="entry name" value="PHD"/>
    <property type="match status" value="1"/>
</dbReference>
<dbReference type="InterPro" id="IPR001965">
    <property type="entry name" value="Znf_PHD"/>
</dbReference>
<feature type="domain" description="RING-type" evidence="13">
    <location>
        <begin position="25"/>
        <end position="67"/>
    </location>
</feature>
<gene>
    <name evidence="15" type="ORF">H4Q32_017523</name>
</gene>
<dbReference type="EMBL" id="JACTAM010000016">
    <property type="protein sequence ID" value="KAI2655183.1"/>
    <property type="molecule type" value="Genomic_DNA"/>
</dbReference>
<feature type="compositionally biased region" description="Polar residues" evidence="11">
    <location>
        <begin position="357"/>
        <end position="376"/>
    </location>
</feature>
<dbReference type="InterPro" id="IPR001841">
    <property type="entry name" value="Znf_RING"/>
</dbReference>
<feature type="region of interest" description="Disordered" evidence="11">
    <location>
        <begin position="554"/>
        <end position="576"/>
    </location>
</feature>
<evidence type="ECO:0000256" key="10">
    <source>
        <dbReference type="PROSITE-ProRule" id="PRU00024"/>
    </source>
</evidence>
<dbReference type="InterPro" id="IPR051065">
    <property type="entry name" value="Ras-related_GTPase"/>
</dbReference>
<keyword evidence="3" id="KW-0479">Metal-binding</keyword>
<dbReference type="PROSITE" id="PS50089">
    <property type="entry name" value="ZF_RING_2"/>
    <property type="match status" value="1"/>
</dbReference>